<name>A0A1V4BSM2_MICAE</name>
<organism evidence="1 2">
    <name type="scientific">Microcystis aeruginosa KW</name>
    <dbReference type="NCBI Taxonomy" id="1960155"/>
    <lineage>
        <taxon>Bacteria</taxon>
        <taxon>Bacillati</taxon>
        <taxon>Cyanobacteriota</taxon>
        <taxon>Cyanophyceae</taxon>
        <taxon>Oscillatoriophycideae</taxon>
        <taxon>Chroococcales</taxon>
        <taxon>Microcystaceae</taxon>
        <taxon>Microcystis</taxon>
    </lineage>
</organism>
<comment type="caution">
    <text evidence="1">The sequence shown here is derived from an EMBL/GenBank/DDBJ whole genome shotgun (WGS) entry which is preliminary data.</text>
</comment>
<accession>A0A1V4BSM2</accession>
<sequence length="110" mass="12873">MGYSFQLSVISYQLSVISYQLSVISYQLSVISYQLSVISYQLSVISYQLSVILKHRSNFCDILTQKKGFFKKPFFLIAGDVNNYCACTCWLIPELIIVRKEYQVQELWQY</sequence>
<dbReference type="AlphaFoldDB" id="A0A1V4BSM2"/>
<protein>
    <submittedName>
        <fullName evidence="1">Uncharacterized protein</fullName>
    </submittedName>
</protein>
<dbReference type="Proteomes" id="UP000189835">
    <property type="component" value="Unassembled WGS sequence"/>
</dbReference>
<reference evidence="1 2" key="1">
    <citation type="submission" date="2017-02" db="EMBL/GenBank/DDBJ databases">
        <title>Genome sequence of Microcystis aeruginosa KW.</title>
        <authorList>
            <person name="Oh H.-M."/>
            <person name="Ahn C.-Y."/>
            <person name="Jeong H."/>
            <person name="Srivastava A."/>
            <person name="Lee H.-G."/>
            <person name="Kang S.-R."/>
        </authorList>
    </citation>
    <scope>NUCLEOTIDE SEQUENCE [LARGE SCALE GENOMIC DNA]</scope>
    <source>
        <strain evidence="1 2">KW</strain>
    </source>
</reference>
<evidence type="ECO:0000313" key="1">
    <source>
        <dbReference type="EMBL" id="OPF17483.1"/>
    </source>
</evidence>
<evidence type="ECO:0000313" key="2">
    <source>
        <dbReference type="Proteomes" id="UP000189835"/>
    </source>
</evidence>
<proteinExistence type="predicted"/>
<dbReference type="EMBL" id="MVGR01000004">
    <property type="protein sequence ID" value="OPF17483.1"/>
    <property type="molecule type" value="Genomic_DNA"/>
</dbReference>
<gene>
    <name evidence="1" type="ORF">B1L04_15970</name>
</gene>